<evidence type="ECO:0000313" key="2">
    <source>
        <dbReference type="Proteomes" id="UP001069090"/>
    </source>
</evidence>
<name>A0A9J6RIF3_9GAMM</name>
<accession>A0A9J6RIF3</accession>
<evidence type="ECO:0000313" key="1">
    <source>
        <dbReference type="EMBL" id="MCZ0864243.1"/>
    </source>
</evidence>
<proteinExistence type="predicted"/>
<dbReference type="RefSeq" id="WP_258330397.1">
    <property type="nucleotide sequence ID" value="NZ_JAPTGG010000002.1"/>
</dbReference>
<dbReference type="Pfam" id="PF10987">
    <property type="entry name" value="DUF2806"/>
    <property type="match status" value="1"/>
</dbReference>
<protein>
    <submittedName>
        <fullName evidence="1">DUF2806 domain-containing protein</fullName>
    </submittedName>
</protein>
<sequence length="359" mass="40796">MMQPELSMQTDVISGRIKQQWLDKLWQHLFDGEDSGLLSPGQIRREHRNRHEVRKLEMAAIFEAEQDVNLIHQGLKCIDSRGKLIDTPRIDTVATHSIIENSSIDEFTDVGKQSSASMLESAAKEVGIRDLERALNLRKIILLAEAEIYAADDRPVSQFSVSAEWMICWKSIAQDVFNPEMQTILARMLIQEIAQPNSYAMSSIYMLRQLNADDLEMLAILSKFSFGQFIFNASQGYFDAELYHKLLESMDDLGLISGYGMEPMLKQVKSQSPHYFEAFLPCGNKAMRVQAEQADKSLSLPIFKVSRAGRELMSLHSTTTDLAYLFEVAAFIKRQGFTVALGEWKVDRSGEHFDEKMPL</sequence>
<dbReference type="Proteomes" id="UP001069090">
    <property type="component" value="Unassembled WGS sequence"/>
</dbReference>
<keyword evidence="2" id="KW-1185">Reference proteome</keyword>
<dbReference type="AlphaFoldDB" id="A0A9J6RIF3"/>
<comment type="caution">
    <text evidence="1">The sequence shown here is derived from an EMBL/GenBank/DDBJ whole genome shotgun (WGS) entry which is preliminary data.</text>
</comment>
<dbReference type="EMBL" id="JAPTGG010000002">
    <property type="protein sequence ID" value="MCZ0864243.1"/>
    <property type="molecule type" value="Genomic_DNA"/>
</dbReference>
<gene>
    <name evidence="1" type="ORF">O0V09_03465</name>
</gene>
<organism evidence="1 2">
    <name type="scientific">Dasania phycosphaerae</name>
    <dbReference type="NCBI Taxonomy" id="2950436"/>
    <lineage>
        <taxon>Bacteria</taxon>
        <taxon>Pseudomonadati</taxon>
        <taxon>Pseudomonadota</taxon>
        <taxon>Gammaproteobacteria</taxon>
        <taxon>Cellvibrionales</taxon>
        <taxon>Spongiibacteraceae</taxon>
        <taxon>Dasania</taxon>
    </lineage>
</organism>
<dbReference type="InterPro" id="IPR021254">
    <property type="entry name" value="DUF2806"/>
</dbReference>
<reference evidence="1 2" key="1">
    <citation type="submission" date="2022-12" db="EMBL/GenBank/DDBJ databases">
        <title>Dasania phycosphaerae sp. nov., isolated from particulate material of the south coast of Korea.</title>
        <authorList>
            <person name="Jiang Y."/>
        </authorList>
    </citation>
    <scope>NUCLEOTIDE SEQUENCE [LARGE SCALE GENOMIC DNA]</scope>
    <source>
        <strain evidence="1 2">GY-19</strain>
    </source>
</reference>